<evidence type="ECO:0000256" key="1">
    <source>
        <dbReference type="ARBA" id="ARBA00022630"/>
    </source>
</evidence>
<accession>A0A2S4HJ53</accession>
<gene>
    <name evidence="4" type="ORF">C0068_03890</name>
</gene>
<dbReference type="SUPFAM" id="SSF51395">
    <property type="entry name" value="FMN-linked oxidoreductases"/>
    <property type="match status" value="1"/>
</dbReference>
<dbReference type="InterPro" id="IPR051799">
    <property type="entry name" value="NADH_flavin_oxidoreductase"/>
</dbReference>
<evidence type="ECO:0000313" key="4">
    <source>
        <dbReference type="EMBL" id="POP53989.1"/>
    </source>
</evidence>
<dbReference type="RefSeq" id="WP_103683187.1">
    <property type="nucleotide sequence ID" value="NZ_PQGG01000009.1"/>
</dbReference>
<reference evidence="4" key="1">
    <citation type="submission" date="2018-01" db="EMBL/GenBank/DDBJ databases">
        <authorList>
            <person name="Yu X.-D."/>
        </authorList>
    </citation>
    <scope>NUCLEOTIDE SEQUENCE</scope>
    <source>
        <strain evidence="4">ZX-21</strain>
    </source>
</reference>
<dbReference type="GO" id="GO:0016491">
    <property type="term" value="F:oxidoreductase activity"/>
    <property type="evidence" value="ECO:0007669"/>
    <property type="project" value="UniProtKB-KW"/>
</dbReference>
<dbReference type="OrthoDB" id="8523426at2"/>
<comment type="caution">
    <text evidence="4">The sequence shown here is derived from an EMBL/GenBank/DDBJ whole genome shotgun (WGS) entry which is preliminary data.</text>
</comment>
<dbReference type="Proteomes" id="UP000237222">
    <property type="component" value="Unassembled WGS sequence"/>
</dbReference>
<dbReference type="CDD" id="cd04733">
    <property type="entry name" value="OYE_like_2_FMN"/>
    <property type="match status" value="1"/>
</dbReference>
<dbReference type="InterPro" id="IPR001155">
    <property type="entry name" value="OxRdtase_FMN_N"/>
</dbReference>
<proteinExistence type="predicted"/>
<dbReference type="Pfam" id="PF00724">
    <property type="entry name" value="Oxidored_FMN"/>
    <property type="match status" value="1"/>
</dbReference>
<keyword evidence="2" id="KW-0560">Oxidoreductase</keyword>
<dbReference type="Gene3D" id="3.20.20.70">
    <property type="entry name" value="Aldolase class I"/>
    <property type="match status" value="1"/>
</dbReference>
<dbReference type="GO" id="GO:0010181">
    <property type="term" value="F:FMN binding"/>
    <property type="evidence" value="ECO:0007669"/>
    <property type="project" value="InterPro"/>
</dbReference>
<evidence type="ECO:0000259" key="3">
    <source>
        <dbReference type="Pfam" id="PF00724"/>
    </source>
</evidence>
<dbReference type="PANTHER" id="PTHR43656:SF2">
    <property type="entry name" value="BINDING OXIDOREDUCTASE, PUTATIVE (AFU_ORTHOLOGUE AFUA_2G08260)-RELATED"/>
    <property type="match status" value="1"/>
</dbReference>
<sequence>MPSLNDPLTLPCGVVLPNRLLKSAMTEGLANLNDQTTSRLSALYKRWAEGGTGTLITGNVMVDRRFLERPGNVVIDGNGGEAALQDWAKAGTCANNQLWMQINHPGRQCQRQVSSRPLAPSDVGIDLIGMFGRPQPMTDIDIKQTITRYAKVAASAKAAGFTGVQIHAAHGYLISQFLSPLANTRSDQWGGSLENRARFLLETVAAVREAVGPNLAISVKLNSADFSKGGFSHDDSLQVAQWLSEADIDLLEISGGTYEKLALMGDETEKAGAESSQHREAYFLKYAEGIRKVTRIPLAITGGFRSRATMQAALDSGALDVIGLGRPLCSQPDIRALLNGRQTTLPNWEGELRLGSGWLGPKSSNQKIRTLNFGAATQWYYRQIIDLAEGREPNTHTGLIRVMFKHMATERRMATRRAKLQNKK</sequence>
<dbReference type="PANTHER" id="PTHR43656">
    <property type="entry name" value="BINDING OXIDOREDUCTASE, PUTATIVE (AFU_ORTHOLOGUE AFUA_2G08260)-RELATED"/>
    <property type="match status" value="1"/>
</dbReference>
<feature type="domain" description="NADH:flavin oxidoreductase/NADH oxidase N-terminal" evidence="3">
    <location>
        <begin position="6"/>
        <end position="334"/>
    </location>
</feature>
<dbReference type="EMBL" id="PQGG01000009">
    <property type="protein sequence ID" value="POP53989.1"/>
    <property type="molecule type" value="Genomic_DNA"/>
</dbReference>
<organism evidence="4 5">
    <name type="scientific">Zhongshania marina</name>
    <dbReference type="NCBI Taxonomy" id="2304603"/>
    <lineage>
        <taxon>Bacteria</taxon>
        <taxon>Pseudomonadati</taxon>
        <taxon>Pseudomonadota</taxon>
        <taxon>Gammaproteobacteria</taxon>
        <taxon>Cellvibrionales</taxon>
        <taxon>Spongiibacteraceae</taxon>
        <taxon>Zhongshania</taxon>
    </lineage>
</organism>
<name>A0A2S4HJ53_9GAMM</name>
<evidence type="ECO:0000256" key="2">
    <source>
        <dbReference type="ARBA" id="ARBA00023002"/>
    </source>
</evidence>
<dbReference type="AlphaFoldDB" id="A0A2S4HJ53"/>
<keyword evidence="1" id="KW-0285">Flavoprotein</keyword>
<dbReference type="InterPro" id="IPR013785">
    <property type="entry name" value="Aldolase_TIM"/>
</dbReference>
<protein>
    <submittedName>
        <fullName evidence="4">NADH:flavin oxidoreductase</fullName>
    </submittedName>
</protein>
<evidence type="ECO:0000313" key="5">
    <source>
        <dbReference type="Proteomes" id="UP000237222"/>
    </source>
</evidence>